<name>A0A516SFV7_9NEIS</name>
<dbReference type="AlphaFoldDB" id="A0A516SFV7"/>
<organism evidence="8 9">
    <name type="scientific">Chitinimonas arctica</name>
    <dbReference type="NCBI Taxonomy" id="2594795"/>
    <lineage>
        <taxon>Bacteria</taxon>
        <taxon>Pseudomonadati</taxon>
        <taxon>Pseudomonadota</taxon>
        <taxon>Betaproteobacteria</taxon>
        <taxon>Neisseriales</taxon>
        <taxon>Chitinibacteraceae</taxon>
        <taxon>Chitinimonas</taxon>
    </lineage>
</organism>
<dbReference type="PIRSF" id="PIRSF029038">
    <property type="entry name" value="Mtase_YbiN_prd"/>
    <property type="match status" value="1"/>
</dbReference>
<dbReference type="SUPFAM" id="SSF53335">
    <property type="entry name" value="S-adenosyl-L-methionine-dependent methyltransferases"/>
    <property type="match status" value="1"/>
</dbReference>
<dbReference type="OrthoDB" id="29650at2"/>
<evidence type="ECO:0000256" key="3">
    <source>
        <dbReference type="ARBA" id="ARBA00022603"/>
    </source>
</evidence>
<dbReference type="Pfam" id="PF05971">
    <property type="entry name" value="Methyltransf_10"/>
    <property type="match status" value="1"/>
</dbReference>
<accession>A0A516SFV7</accession>
<evidence type="ECO:0000256" key="1">
    <source>
        <dbReference type="ARBA" id="ARBA00022490"/>
    </source>
</evidence>
<evidence type="ECO:0000256" key="7">
    <source>
        <dbReference type="SAM" id="MobiDB-lite"/>
    </source>
</evidence>
<sequence length="336" mass="37045">MRPSQRKASAPAPRSVPAEKTGLHPRNAHRARYDFPRLLAVSPELAAYAAKNVHGDVSVDFADPAAVKALNRALLQLHYGIAQWDIPPQYLCPPIPGRADYLHYVADLLADCKGGGVPRGDTVQVLDIGVGANCIYPIIGRHEYGWRFVGTDIDTQALASAQAIVDGNPGLRGGVELRLQASPTAILDGVLLDQEWFDLCICNPPFHASEQEATASTQRKWRNLGKDKAGGNSPVLNFGGQAGELWCEGGEEAFILRMVEESSRQPTRCFWFTTLVSKAASLPAIYRALEQVGVWDSRTMEMTQGQKQSRIVAWTFCDERQQNAWRVLRREQAGQR</sequence>
<dbReference type="PANTHER" id="PTHR13393">
    <property type="entry name" value="SAM-DEPENDENT METHYLTRANSFERASE"/>
    <property type="match status" value="1"/>
</dbReference>
<dbReference type="EMBL" id="CP041730">
    <property type="protein sequence ID" value="QDQ26908.1"/>
    <property type="molecule type" value="Genomic_DNA"/>
</dbReference>
<protein>
    <recommendedName>
        <fullName evidence="6">Ribosomal RNA large subunit methyltransferase F</fullName>
        <ecNumber evidence="6">2.1.1.181</ecNumber>
    </recommendedName>
    <alternativeName>
        <fullName evidence="6">23S rRNA mA1618 methyltransferase</fullName>
    </alternativeName>
    <alternativeName>
        <fullName evidence="6">rRNA adenine N-6-methyltransferase</fullName>
    </alternativeName>
</protein>
<keyword evidence="5 6" id="KW-0949">S-adenosyl-L-methionine</keyword>
<proteinExistence type="inferred from homology"/>
<dbReference type="InterPro" id="IPR029063">
    <property type="entry name" value="SAM-dependent_MTases_sf"/>
</dbReference>
<dbReference type="KEGG" id="cari:FNU76_11350"/>
<comment type="function">
    <text evidence="6">Specifically methylates the adenine in position 1618 of 23S rRNA.</text>
</comment>
<keyword evidence="4 6" id="KW-0808">Transferase</keyword>
<dbReference type="GO" id="GO:0005737">
    <property type="term" value="C:cytoplasm"/>
    <property type="evidence" value="ECO:0007669"/>
    <property type="project" value="UniProtKB-SubCell"/>
</dbReference>
<comment type="catalytic activity">
    <reaction evidence="6">
        <text>adenosine(1618) in 23S rRNA + S-adenosyl-L-methionine = N(6)-methyladenosine(1618) in 23S rRNA + S-adenosyl-L-homocysteine + H(+)</text>
        <dbReference type="Rhea" id="RHEA:16497"/>
        <dbReference type="Rhea" id="RHEA-COMP:10229"/>
        <dbReference type="Rhea" id="RHEA-COMP:10231"/>
        <dbReference type="ChEBI" id="CHEBI:15378"/>
        <dbReference type="ChEBI" id="CHEBI:57856"/>
        <dbReference type="ChEBI" id="CHEBI:59789"/>
        <dbReference type="ChEBI" id="CHEBI:74411"/>
        <dbReference type="ChEBI" id="CHEBI:74449"/>
        <dbReference type="EC" id="2.1.1.181"/>
    </reaction>
</comment>
<evidence type="ECO:0000256" key="4">
    <source>
        <dbReference type="ARBA" id="ARBA00022679"/>
    </source>
</evidence>
<keyword evidence="3 6" id="KW-0489">Methyltransferase</keyword>
<keyword evidence="1 6" id="KW-0963">Cytoplasm</keyword>
<dbReference type="InterPro" id="IPR010286">
    <property type="entry name" value="METTL16/RlmF"/>
</dbReference>
<keyword evidence="9" id="KW-1185">Reference proteome</keyword>
<dbReference type="RefSeq" id="WP_144278301.1">
    <property type="nucleotide sequence ID" value="NZ_CP041730.1"/>
</dbReference>
<dbReference type="GO" id="GO:0003676">
    <property type="term" value="F:nucleic acid binding"/>
    <property type="evidence" value="ECO:0007669"/>
    <property type="project" value="InterPro"/>
</dbReference>
<dbReference type="Proteomes" id="UP000317550">
    <property type="component" value="Chromosome"/>
</dbReference>
<evidence type="ECO:0000313" key="8">
    <source>
        <dbReference type="EMBL" id="QDQ26908.1"/>
    </source>
</evidence>
<evidence type="ECO:0000256" key="2">
    <source>
        <dbReference type="ARBA" id="ARBA00022552"/>
    </source>
</evidence>
<dbReference type="PROSITE" id="PS00092">
    <property type="entry name" value="N6_MTASE"/>
    <property type="match status" value="1"/>
</dbReference>
<evidence type="ECO:0000256" key="5">
    <source>
        <dbReference type="ARBA" id="ARBA00022691"/>
    </source>
</evidence>
<dbReference type="EC" id="2.1.1.181" evidence="6"/>
<dbReference type="InterPro" id="IPR016909">
    <property type="entry name" value="rRNA_lsu_MeTfrase_F"/>
</dbReference>
<reference evidence="9" key="1">
    <citation type="submission" date="2019-07" db="EMBL/GenBank/DDBJ databases">
        <title>Chitinimonas sp. nov., isolated from Ny-Alesund, arctica soil.</title>
        <authorList>
            <person name="Xu Q."/>
            <person name="Peng F."/>
        </authorList>
    </citation>
    <scope>NUCLEOTIDE SEQUENCE [LARGE SCALE GENOMIC DNA]</scope>
    <source>
        <strain evidence="9">R3-44</strain>
    </source>
</reference>
<gene>
    <name evidence="6 8" type="primary">rlmF</name>
    <name evidence="8" type="ORF">FNU76_11350</name>
</gene>
<keyword evidence="2 6" id="KW-0698">rRNA processing</keyword>
<dbReference type="GO" id="GO:0052907">
    <property type="term" value="F:23S rRNA (adenine(1618)-N(6))-methyltransferase activity"/>
    <property type="evidence" value="ECO:0007669"/>
    <property type="project" value="UniProtKB-EC"/>
</dbReference>
<dbReference type="NCBIfam" id="NF008725">
    <property type="entry name" value="PRK11727.1"/>
    <property type="match status" value="1"/>
</dbReference>
<dbReference type="GO" id="GO:0070475">
    <property type="term" value="P:rRNA base methylation"/>
    <property type="evidence" value="ECO:0007669"/>
    <property type="project" value="TreeGrafter"/>
</dbReference>
<dbReference type="Gene3D" id="3.40.50.150">
    <property type="entry name" value="Vaccinia Virus protein VP39"/>
    <property type="match status" value="1"/>
</dbReference>
<comment type="subcellular location">
    <subcellularLocation>
        <location evidence="6">Cytoplasm</location>
    </subcellularLocation>
</comment>
<feature type="region of interest" description="Disordered" evidence="7">
    <location>
        <begin position="1"/>
        <end position="27"/>
    </location>
</feature>
<comment type="similarity">
    <text evidence="6">Belongs to the methyltransferase superfamily. METTL16/RlmF family.</text>
</comment>
<dbReference type="PANTHER" id="PTHR13393:SF0">
    <property type="entry name" value="RNA N6-ADENOSINE-METHYLTRANSFERASE METTL16"/>
    <property type="match status" value="1"/>
</dbReference>
<dbReference type="CDD" id="cd02440">
    <property type="entry name" value="AdoMet_MTases"/>
    <property type="match status" value="1"/>
</dbReference>
<dbReference type="HAMAP" id="MF_01848">
    <property type="entry name" value="23SrRNA_methyltr_F"/>
    <property type="match status" value="1"/>
</dbReference>
<dbReference type="InterPro" id="IPR002052">
    <property type="entry name" value="DNA_methylase_N6_adenine_CS"/>
</dbReference>
<evidence type="ECO:0000256" key="6">
    <source>
        <dbReference type="HAMAP-Rule" id="MF_01848"/>
    </source>
</evidence>
<evidence type="ECO:0000313" key="9">
    <source>
        <dbReference type="Proteomes" id="UP000317550"/>
    </source>
</evidence>